<dbReference type="PANTHER" id="PTHR46148">
    <property type="entry name" value="CHROMO DOMAIN-CONTAINING PROTEIN"/>
    <property type="match status" value="1"/>
</dbReference>
<dbReference type="InterPro" id="IPR016197">
    <property type="entry name" value="Chromo-like_dom_sf"/>
</dbReference>
<dbReference type="Gene3D" id="3.30.420.10">
    <property type="entry name" value="Ribonuclease H-like superfamily/Ribonuclease H"/>
    <property type="match status" value="1"/>
</dbReference>
<dbReference type="SUPFAM" id="SSF54160">
    <property type="entry name" value="Chromo domain-like"/>
    <property type="match status" value="1"/>
</dbReference>
<protein>
    <recommendedName>
        <fullName evidence="1">Chromo domain-containing protein</fullName>
    </recommendedName>
</protein>
<dbReference type="InterPro" id="IPR036397">
    <property type="entry name" value="RNaseH_sf"/>
</dbReference>
<evidence type="ECO:0000313" key="3">
    <source>
        <dbReference type="Proteomes" id="UP001341281"/>
    </source>
</evidence>
<dbReference type="EMBL" id="CP144752">
    <property type="protein sequence ID" value="WVZ87966.1"/>
    <property type="molecule type" value="Genomic_DNA"/>
</dbReference>
<evidence type="ECO:0000313" key="2">
    <source>
        <dbReference type="EMBL" id="WVZ87966.1"/>
    </source>
</evidence>
<dbReference type="GO" id="GO:0003676">
    <property type="term" value="F:nucleic acid binding"/>
    <property type="evidence" value="ECO:0007669"/>
    <property type="project" value="InterPro"/>
</dbReference>
<keyword evidence="3" id="KW-1185">Reference proteome</keyword>
<feature type="domain" description="Chromo" evidence="1">
    <location>
        <begin position="196"/>
        <end position="240"/>
    </location>
</feature>
<reference evidence="2 3" key="1">
    <citation type="submission" date="2024-02" db="EMBL/GenBank/DDBJ databases">
        <title>High-quality chromosome-scale genome assembly of Pensacola bahiagrass (Paspalum notatum Flugge var. saurae).</title>
        <authorList>
            <person name="Vega J.M."/>
            <person name="Podio M."/>
            <person name="Orjuela J."/>
            <person name="Siena L.A."/>
            <person name="Pessino S.C."/>
            <person name="Combes M.C."/>
            <person name="Mariac C."/>
            <person name="Albertini E."/>
            <person name="Pupilli F."/>
            <person name="Ortiz J.P.A."/>
            <person name="Leblanc O."/>
        </authorList>
    </citation>
    <scope>NUCLEOTIDE SEQUENCE [LARGE SCALE GENOMIC DNA]</scope>
    <source>
        <strain evidence="2">R1</strain>
        <tissue evidence="2">Leaf</tissue>
    </source>
</reference>
<dbReference type="PROSITE" id="PS50013">
    <property type="entry name" value="CHROMO_2"/>
    <property type="match status" value="1"/>
</dbReference>
<dbReference type="Proteomes" id="UP001341281">
    <property type="component" value="Chromosome 08"/>
</dbReference>
<dbReference type="AlphaFoldDB" id="A0AAQ3X742"/>
<sequence>MLRAISLDLMESWDESLPLVKFAYNNSYQSSIKMAPYEALYGRRCRSPICWGETGERKMIGPDLVQQAEEKIQIIRTHLKSAQDRQKKQTDVRRRKLEFQVGDFVFLKVSPKKGTRRFGLRGKLSPRYVGPFQVVERVGPVAYRLNLPSDLSVVHNVFHVSLLRKCLREPIERAEIPLTELQPDLSYEEYATKILDTKERVMRQRTIRFLKVQWSNHTEEEATWEKEEDLYKSFPYLVESGAYVHHAPPRVVKKILRVVPRRLKQVAVAVEMFADLDTAKIEEVIGRLRIAEDVDKEDALEVTEGVGRLMLQQGWLGDCFSPRSGGRHGAGSGTRRGAAATRAEVAMVAMDDAAAAAKVEATAMDAATATMTQAASPRAPAGAEDVATVAGATNVVRSAILQSGAARRRRGGRRRCWRTAAMHRRSCEGLGQPCQA</sequence>
<proteinExistence type="predicted"/>
<dbReference type="PANTHER" id="PTHR46148:SF57">
    <property type="entry name" value="OS12G0499874 PROTEIN"/>
    <property type="match status" value="1"/>
</dbReference>
<organism evidence="2 3">
    <name type="scientific">Paspalum notatum var. saurae</name>
    <dbReference type="NCBI Taxonomy" id="547442"/>
    <lineage>
        <taxon>Eukaryota</taxon>
        <taxon>Viridiplantae</taxon>
        <taxon>Streptophyta</taxon>
        <taxon>Embryophyta</taxon>
        <taxon>Tracheophyta</taxon>
        <taxon>Spermatophyta</taxon>
        <taxon>Magnoliopsida</taxon>
        <taxon>Liliopsida</taxon>
        <taxon>Poales</taxon>
        <taxon>Poaceae</taxon>
        <taxon>PACMAD clade</taxon>
        <taxon>Panicoideae</taxon>
        <taxon>Andropogonodae</taxon>
        <taxon>Paspaleae</taxon>
        <taxon>Paspalinae</taxon>
        <taxon>Paspalum</taxon>
    </lineage>
</organism>
<evidence type="ECO:0000259" key="1">
    <source>
        <dbReference type="PROSITE" id="PS50013"/>
    </source>
</evidence>
<gene>
    <name evidence="2" type="ORF">U9M48_034537</name>
</gene>
<dbReference type="Pfam" id="PF24626">
    <property type="entry name" value="SH3_Tf2-1"/>
    <property type="match status" value="1"/>
</dbReference>
<dbReference type="InterPro" id="IPR056924">
    <property type="entry name" value="SH3_Tf2-1"/>
</dbReference>
<name>A0AAQ3X742_PASNO</name>
<dbReference type="InterPro" id="IPR000953">
    <property type="entry name" value="Chromo/chromo_shadow_dom"/>
</dbReference>
<accession>A0AAQ3X742</accession>